<reference evidence="2 3" key="1">
    <citation type="journal article" date="2018" name="Sci. Rep.">
        <title>Genome Features and Biochemical Characteristics of a Robust, Fast Growing and Naturally Transformable Cyanobacterium Synechococcus elongatus PCC 11801 Isolated from India.</title>
        <authorList>
            <person name="Jaiswal D."/>
            <person name="Sengupta A."/>
            <person name="Sohoni S."/>
            <person name="Sengupta S."/>
            <person name="Phadnavis A.G."/>
            <person name="Pakrasi H.B."/>
            <person name="Wangikar P.P."/>
        </authorList>
    </citation>
    <scope>NUCLEOTIDE SEQUENCE [LARGE SCALE GENOMIC DNA]</scope>
    <source>
        <strain evidence="2 3">PCC 11801</strain>
    </source>
</reference>
<sequence>MKPRSLPQKQPRLRSQSGRPPRLAGSKFSRPVTTRQRRLRWSVGLLGLLQFALLLWSYQLNSEAQALSQVFACLERRLNYPGTYGGTRCLGPATPLQTASDPTEP</sequence>
<evidence type="ECO:0000256" key="1">
    <source>
        <dbReference type="SAM" id="MobiDB-lite"/>
    </source>
</evidence>
<dbReference type="Proteomes" id="UP000267249">
    <property type="component" value="Chromosome"/>
</dbReference>
<feature type="region of interest" description="Disordered" evidence="1">
    <location>
        <begin position="1"/>
        <end position="34"/>
    </location>
</feature>
<name>A0AAQ3MCK3_SYNEL</name>
<organism evidence="2 3">
    <name type="scientific">Synechococcus elongatus PCC 11801</name>
    <dbReference type="NCBI Taxonomy" id="2219813"/>
    <lineage>
        <taxon>Bacteria</taxon>
        <taxon>Bacillati</taxon>
        <taxon>Cyanobacteriota</taxon>
        <taxon>Cyanophyceae</taxon>
        <taxon>Synechococcales</taxon>
        <taxon>Synechococcaceae</taxon>
        <taxon>Synechococcus</taxon>
    </lineage>
</organism>
<dbReference type="AlphaFoldDB" id="A0AAQ3MCK3"/>
<gene>
    <name evidence="2" type="ORF">DOP62_13720</name>
</gene>
<dbReference type="RefSeq" id="WP_208675969.1">
    <property type="nucleotide sequence ID" value="NZ_CP030139.2"/>
</dbReference>
<evidence type="ECO:0000313" key="3">
    <source>
        <dbReference type="Proteomes" id="UP000267249"/>
    </source>
</evidence>
<accession>A0AAQ3MCK3</accession>
<dbReference type="EMBL" id="CP030139">
    <property type="protein sequence ID" value="WVS92417.1"/>
    <property type="molecule type" value="Genomic_DNA"/>
</dbReference>
<protein>
    <submittedName>
        <fullName evidence="2">Uncharacterized protein</fullName>
    </submittedName>
</protein>
<evidence type="ECO:0000313" key="2">
    <source>
        <dbReference type="EMBL" id="WVS92417.1"/>
    </source>
</evidence>
<proteinExistence type="predicted"/>